<dbReference type="CDD" id="cd13115">
    <property type="entry name" value="POLO_box_Plk4_2"/>
    <property type="match status" value="1"/>
</dbReference>
<dbReference type="Gene3D" id="2.40.50.930">
    <property type="match status" value="1"/>
</dbReference>
<dbReference type="PROSITE" id="PS50078">
    <property type="entry name" value="POLO_BOX"/>
    <property type="match status" value="1"/>
</dbReference>
<dbReference type="InterPro" id="IPR033696">
    <property type="entry name" value="POLO_box_Plk4_C"/>
</dbReference>
<sequence>MKVNPRLEVAKPGVCQPRNPHPPTQEKPESPKIEVPPINSKRLRPLRQKSKNVVLNILDSGEVCLEFLRIKGRAEKVVEVLRISSDGLRIVIYHPNKGKGVTLSEQPPRLPAGGADAIYNYENIPQKHWKKYMYASRFVDIVKTKTAKVIYYSMKAKCFLMENGPNPDFEAAFYEGAKVNKSGGQVKIVDTNGWTGNVHITTDAMSFTPSVKLLWDHYKSCLCHCLNIERTMEEMSLSTEQDEDVFPIIVGRRPVCTQRALQSLNKENMSPISAISVPVVGAYEPSIASSRRRPSSKNNIFKQVHVPNIGHAVQMTSGVVCIQYADSTKLFVEPSSSKVSFTDSNGRLTHYQQNDFIPHETRGKLEHLPIVFEALMNTS</sequence>
<proteinExistence type="predicted"/>
<name>A0ABP1RQV8_9HEXA</name>
<feature type="domain" description="Cryptic POLO box 2 (CPB2)" evidence="5">
    <location>
        <begin position="146"/>
        <end position="260"/>
    </location>
</feature>
<organism evidence="6 7">
    <name type="scientific">Orchesella dallaii</name>
    <dbReference type="NCBI Taxonomy" id="48710"/>
    <lineage>
        <taxon>Eukaryota</taxon>
        <taxon>Metazoa</taxon>
        <taxon>Ecdysozoa</taxon>
        <taxon>Arthropoda</taxon>
        <taxon>Hexapoda</taxon>
        <taxon>Collembola</taxon>
        <taxon>Entomobryomorpha</taxon>
        <taxon>Entomobryoidea</taxon>
        <taxon>Orchesellidae</taxon>
        <taxon>Orchesellinae</taxon>
        <taxon>Orchesella</taxon>
    </lineage>
</organism>
<evidence type="ECO:0000259" key="4">
    <source>
        <dbReference type="PROSITE" id="PS51984"/>
    </source>
</evidence>
<dbReference type="InterPro" id="IPR000959">
    <property type="entry name" value="POLO_box_dom"/>
</dbReference>
<protein>
    <submittedName>
        <fullName evidence="6">Uncharacterized protein</fullName>
    </submittedName>
</protein>
<feature type="domain" description="POLO box" evidence="3">
    <location>
        <begin position="294"/>
        <end position="377"/>
    </location>
</feature>
<dbReference type="InterPro" id="IPR033698">
    <property type="entry name" value="POLO_box_Plk4_2"/>
</dbReference>
<dbReference type="Gene3D" id="3.30.1120.130">
    <property type="match status" value="1"/>
</dbReference>
<reference evidence="6 7" key="1">
    <citation type="submission" date="2024-08" db="EMBL/GenBank/DDBJ databases">
        <authorList>
            <person name="Cucini C."/>
            <person name="Frati F."/>
        </authorList>
    </citation>
    <scope>NUCLEOTIDE SEQUENCE [LARGE SCALE GENOMIC DNA]</scope>
</reference>
<dbReference type="InterPro" id="IPR046437">
    <property type="entry name" value="Ser_Thr-PK_POLO_box_1_sf"/>
</dbReference>
<evidence type="ECO:0000259" key="3">
    <source>
        <dbReference type="PROSITE" id="PS50078"/>
    </source>
</evidence>
<evidence type="ECO:0000313" key="6">
    <source>
        <dbReference type="EMBL" id="CAL8133309.1"/>
    </source>
</evidence>
<dbReference type="Pfam" id="PF18190">
    <property type="entry name" value="Plk4_PB1"/>
    <property type="match status" value="1"/>
</dbReference>
<evidence type="ECO:0000256" key="2">
    <source>
        <dbReference type="SAM" id="MobiDB-lite"/>
    </source>
</evidence>
<evidence type="ECO:0000256" key="1">
    <source>
        <dbReference type="ARBA" id="ARBA00022843"/>
    </source>
</evidence>
<dbReference type="CDD" id="cd13114">
    <property type="entry name" value="POLO_box_Plk4_1"/>
    <property type="match status" value="1"/>
</dbReference>
<comment type="caution">
    <text evidence="6">The sequence shown here is derived from an EMBL/GenBank/DDBJ whole genome shotgun (WGS) entry which is preliminary data.</text>
</comment>
<gene>
    <name evidence="6" type="ORF">ODALV1_LOCUS25008</name>
</gene>
<feature type="domain" description="Cryptic POLO box 1 (CPB1)" evidence="4">
    <location>
        <begin position="30"/>
        <end position="145"/>
    </location>
</feature>
<dbReference type="InterPro" id="IPR047108">
    <property type="entry name" value="Plk4-like_POLO_box_2_sf"/>
</dbReference>
<dbReference type="Gene3D" id="3.30.1120.120">
    <property type="match status" value="1"/>
</dbReference>
<dbReference type="InterPro" id="IPR033699">
    <property type="entry name" value="POLO_box_Plk4_1"/>
</dbReference>
<dbReference type="Pfam" id="PF18409">
    <property type="entry name" value="Plk4_PB2"/>
    <property type="match status" value="1"/>
</dbReference>
<feature type="region of interest" description="Disordered" evidence="2">
    <location>
        <begin position="1"/>
        <end position="40"/>
    </location>
</feature>
<accession>A0ABP1RQV8</accession>
<keyword evidence="1" id="KW-0832">Ubl conjugation</keyword>
<dbReference type="Proteomes" id="UP001642540">
    <property type="component" value="Unassembled WGS sequence"/>
</dbReference>
<evidence type="ECO:0000313" key="7">
    <source>
        <dbReference type="Proteomes" id="UP001642540"/>
    </source>
</evidence>
<dbReference type="CDD" id="cd13116">
    <property type="entry name" value="POLO_box_Plk4_3"/>
    <property type="match status" value="1"/>
</dbReference>
<evidence type="ECO:0000259" key="5">
    <source>
        <dbReference type="PROSITE" id="PS51985"/>
    </source>
</evidence>
<keyword evidence="7" id="KW-1185">Reference proteome</keyword>
<dbReference type="SUPFAM" id="SSF82615">
    <property type="entry name" value="Polo-box domain"/>
    <property type="match status" value="1"/>
</dbReference>
<dbReference type="PROSITE" id="PS51985">
    <property type="entry name" value="CPB2"/>
    <property type="match status" value="1"/>
</dbReference>
<dbReference type="PROSITE" id="PS51984">
    <property type="entry name" value="CPB1"/>
    <property type="match status" value="1"/>
</dbReference>
<dbReference type="EMBL" id="CAXLJM020000099">
    <property type="protein sequence ID" value="CAL8133309.1"/>
    <property type="molecule type" value="Genomic_DNA"/>
</dbReference>